<gene>
    <name evidence="3" type="ORF">SAZU_0284</name>
</gene>
<feature type="domain" description="Glyoxalase-like" evidence="2">
    <location>
        <begin position="8"/>
        <end position="116"/>
    </location>
</feature>
<dbReference type="PANTHER" id="PTHR35908:SF1">
    <property type="entry name" value="CONSERVED PROTEIN"/>
    <property type="match status" value="1"/>
</dbReference>
<dbReference type="InterPro" id="IPR041581">
    <property type="entry name" value="Glyoxalase_6"/>
</dbReference>
<dbReference type="InterPro" id="IPR029068">
    <property type="entry name" value="Glyas_Bleomycin-R_OHBP_Dase"/>
</dbReference>
<keyword evidence="4" id="KW-1185">Reference proteome</keyword>
<dbReference type="Pfam" id="PF18029">
    <property type="entry name" value="Glyoxalase_6"/>
    <property type="match status" value="1"/>
</dbReference>
<dbReference type="CDD" id="cd06587">
    <property type="entry name" value="VOC"/>
    <property type="match status" value="1"/>
</dbReference>
<proteinExistence type="predicted"/>
<accession>A0A0K8PDT8</accession>
<sequence>MVSVLQNVAIDCADAYELARFWSRVTGRPLHPEDKPGDRETQVLLADGPVLYFNQVPESKKTKNRIHLCLRPETSREQEVERLLGLGATFVADHRNRDGSGWAVLADPEGNEFCVLRSESDRAASSPWQRHAQAPLTGTEQCFTSTQVSTPGPQL</sequence>
<feature type="compositionally biased region" description="Polar residues" evidence="1">
    <location>
        <begin position="136"/>
        <end position="155"/>
    </location>
</feature>
<protein>
    <submittedName>
        <fullName evidence="3">Glyoxalase/bleomycin resistance protein/dioxygenase</fullName>
    </submittedName>
</protein>
<dbReference type="Gene3D" id="3.10.180.10">
    <property type="entry name" value="2,3-Dihydroxybiphenyl 1,2-Dioxygenase, domain 1"/>
    <property type="match status" value="1"/>
</dbReference>
<evidence type="ECO:0000259" key="2">
    <source>
        <dbReference type="Pfam" id="PF18029"/>
    </source>
</evidence>
<dbReference type="GO" id="GO:0051213">
    <property type="term" value="F:dioxygenase activity"/>
    <property type="evidence" value="ECO:0007669"/>
    <property type="project" value="UniProtKB-KW"/>
</dbReference>
<keyword evidence="3" id="KW-0223">Dioxygenase</keyword>
<evidence type="ECO:0000256" key="1">
    <source>
        <dbReference type="SAM" id="MobiDB-lite"/>
    </source>
</evidence>
<dbReference type="PATRIC" id="fig|146537.3.peg.302"/>
<dbReference type="Proteomes" id="UP000053859">
    <property type="component" value="Unassembled WGS sequence"/>
</dbReference>
<dbReference type="PANTHER" id="PTHR35908">
    <property type="entry name" value="HYPOTHETICAL FUSION PROTEIN"/>
    <property type="match status" value="1"/>
</dbReference>
<keyword evidence="3" id="KW-0560">Oxidoreductase</keyword>
<reference evidence="3" key="1">
    <citation type="journal article" date="2015" name="Genome Announc.">
        <title>Draft Genome Sequence of Thiostrepton-Producing Streptomyces azureus ATCC 14921.</title>
        <authorList>
            <person name="Sakihara K."/>
            <person name="Maeda J."/>
            <person name="Tashiro K."/>
            <person name="Fujino Y."/>
            <person name="Kuhara S."/>
            <person name="Ohshima T."/>
            <person name="Ogata S."/>
            <person name="Doi K."/>
        </authorList>
    </citation>
    <scope>NUCLEOTIDE SEQUENCE [LARGE SCALE GENOMIC DNA]</scope>
    <source>
        <strain evidence="3">ATCC14921</strain>
    </source>
</reference>
<feature type="region of interest" description="Disordered" evidence="1">
    <location>
        <begin position="124"/>
        <end position="155"/>
    </location>
</feature>
<dbReference type="AlphaFoldDB" id="A0A0K8PDT8"/>
<dbReference type="EMBL" id="DF968189">
    <property type="protein sequence ID" value="GAP45554.1"/>
    <property type="molecule type" value="Genomic_DNA"/>
</dbReference>
<dbReference type="SUPFAM" id="SSF54593">
    <property type="entry name" value="Glyoxalase/Bleomycin resistance protein/Dihydroxybiphenyl dioxygenase"/>
    <property type="match status" value="1"/>
</dbReference>
<evidence type="ECO:0000313" key="3">
    <source>
        <dbReference type="EMBL" id="GAP45554.1"/>
    </source>
</evidence>
<evidence type="ECO:0000313" key="4">
    <source>
        <dbReference type="Proteomes" id="UP000053859"/>
    </source>
</evidence>
<organism evidence="3 4">
    <name type="scientific">Streptomyces azureus</name>
    <dbReference type="NCBI Taxonomy" id="146537"/>
    <lineage>
        <taxon>Bacteria</taxon>
        <taxon>Bacillati</taxon>
        <taxon>Actinomycetota</taxon>
        <taxon>Actinomycetes</taxon>
        <taxon>Kitasatosporales</taxon>
        <taxon>Streptomycetaceae</taxon>
        <taxon>Streptomyces</taxon>
    </lineage>
</organism>
<name>A0A0K8PDT8_STRAJ</name>